<dbReference type="AlphaFoldDB" id="A0AA38VFL9"/>
<dbReference type="EMBL" id="JANBVO010000105">
    <property type="protein sequence ID" value="KAJ9130132.1"/>
    <property type="molecule type" value="Genomic_DNA"/>
</dbReference>
<gene>
    <name evidence="1" type="ORF">NKR23_g12337</name>
</gene>
<organism evidence="1 2">
    <name type="scientific">Pleurostoma richardsiae</name>
    <dbReference type="NCBI Taxonomy" id="41990"/>
    <lineage>
        <taxon>Eukaryota</taxon>
        <taxon>Fungi</taxon>
        <taxon>Dikarya</taxon>
        <taxon>Ascomycota</taxon>
        <taxon>Pezizomycotina</taxon>
        <taxon>Sordariomycetes</taxon>
        <taxon>Sordariomycetidae</taxon>
        <taxon>Calosphaeriales</taxon>
        <taxon>Pleurostomataceae</taxon>
        <taxon>Pleurostoma</taxon>
    </lineage>
</organism>
<sequence>MSAIFVHYAITDSNGEGYTPRIKLSLRPTMGSSLEDHMKSHMEGVIASTGLTQKCEVMAQGHDCLKVVVPDECSSAIEKAISDVPKTTKWAKSFWKNASEFTISDAPFITEFCEVATL</sequence>
<evidence type="ECO:0000313" key="1">
    <source>
        <dbReference type="EMBL" id="KAJ9130132.1"/>
    </source>
</evidence>
<proteinExistence type="predicted"/>
<protein>
    <submittedName>
        <fullName evidence="1">Uncharacterized protein</fullName>
    </submittedName>
</protein>
<comment type="caution">
    <text evidence="1">The sequence shown here is derived from an EMBL/GenBank/DDBJ whole genome shotgun (WGS) entry which is preliminary data.</text>
</comment>
<accession>A0AA38VFL9</accession>
<dbReference type="Proteomes" id="UP001174694">
    <property type="component" value="Unassembled WGS sequence"/>
</dbReference>
<reference evidence="1" key="1">
    <citation type="submission" date="2022-07" db="EMBL/GenBank/DDBJ databases">
        <title>Fungi with potential for degradation of polypropylene.</title>
        <authorList>
            <person name="Gostincar C."/>
        </authorList>
    </citation>
    <scope>NUCLEOTIDE SEQUENCE</scope>
    <source>
        <strain evidence="1">EXF-13308</strain>
    </source>
</reference>
<name>A0AA38VFL9_9PEZI</name>
<keyword evidence="2" id="KW-1185">Reference proteome</keyword>
<evidence type="ECO:0000313" key="2">
    <source>
        <dbReference type="Proteomes" id="UP001174694"/>
    </source>
</evidence>